<sequence length="161" mass="18723">MPYEWLPPQDDTQRLHLWPYRSLPRRGMVWFIGATAGLLLVPLSAVIGSPVLWGLLPFLLLALLSIWWALERSYRDAEIVEDLTLTADQVTLVRHGPRGKRQDWQANTHWVQVERHETGGPVKHYLTLRGGPREVELGAFLTEDERLALEWDLRQRLRAMR</sequence>
<feature type="transmembrane region" description="Helical" evidence="1">
    <location>
        <begin position="51"/>
        <end position="70"/>
    </location>
</feature>
<keyword evidence="1" id="KW-0472">Membrane</keyword>
<dbReference type="Proteomes" id="UP000309450">
    <property type="component" value="Unassembled WGS sequence"/>
</dbReference>
<dbReference type="EMBL" id="SSND01000004">
    <property type="protein sequence ID" value="THD82284.1"/>
    <property type="molecule type" value="Genomic_DNA"/>
</dbReference>
<dbReference type="RefSeq" id="WP_136395392.1">
    <property type="nucleotide sequence ID" value="NZ_SSND01000004.1"/>
</dbReference>
<dbReference type="InterPro" id="IPR019253">
    <property type="entry name" value="DUF2244_TM"/>
</dbReference>
<organism evidence="2 3">
    <name type="scientific">Aliigemmobacter aestuarii</name>
    <dbReference type="NCBI Taxonomy" id="1445661"/>
    <lineage>
        <taxon>Bacteria</taxon>
        <taxon>Pseudomonadati</taxon>
        <taxon>Pseudomonadota</taxon>
        <taxon>Alphaproteobacteria</taxon>
        <taxon>Rhodobacterales</taxon>
        <taxon>Paracoccaceae</taxon>
        <taxon>Aliigemmobacter</taxon>
    </lineage>
</organism>
<evidence type="ECO:0000256" key="1">
    <source>
        <dbReference type="SAM" id="Phobius"/>
    </source>
</evidence>
<name>A0A4S3MK47_9RHOB</name>
<evidence type="ECO:0000313" key="2">
    <source>
        <dbReference type="EMBL" id="THD82284.1"/>
    </source>
</evidence>
<dbReference type="Pfam" id="PF10003">
    <property type="entry name" value="DUF2244"/>
    <property type="match status" value="1"/>
</dbReference>
<protein>
    <submittedName>
        <fullName evidence="2">DUF2244 domain-containing protein</fullName>
    </submittedName>
</protein>
<keyword evidence="3" id="KW-1185">Reference proteome</keyword>
<evidence type="ECO:0000313" key="3">
    <source>
        <dbReference type="Proteomes" id="UP000309450"/>
    </source>
</evidence>
<proteinExistence type="predicted"/>
<dbReference type="OrthoDB" id="9808190at2"/>
<gene>
    <name evidence="2" type="ORF">E7811_14545</name>
</gene>
<keyword evidence="1" id="KW-1133">Transmembrane helix</keyword>
<feature type="transmembrane region" description="Helical" evidence="1">
    <location>
        <begin position="27"/>
        <end position="45"/>
    </location>
</feature>
<reference evidence="2 3" key="1">
    <citation type="submission" date="2019-04" db="EMBL/GenBank/DDBJ databases">
        <title>Draft genome sequence of Gemmobacter aestuarii sp. nov.</title>
        <authorList>
            <person name="Hameed A."/>
            <person name="Lin S.-Y."/>
            <person name="Shahina M."/>
            <person name="Lai W.-A."/>
            <person name="Young C.-C."/>
        </authorList>
    </citation>
    <scope>NUCLEOTIDE SEQUENCE [LARGE SCALE GENOMIC DNA]</scope>
    <source>
        <strain evidence="2 3">CC-PW-75</strain>
    </source>
</reference>
<dbReference type="AlphaFoldDB" id="A0A4S3MK47"/>
<comment type="caution">
    <text evidence="2">The sequence shown here is derived from an EMBL/GenBank/DDBJ whole genome shotgun (WGS) entry which is preliminary data.</text>
</comment>
<keyword evidence="1" id="KW-0812">Transmembrane</keyword>
<accession>A0A4S3MK47</accession>